<dbReference type="Gene3D" id="1.20.1640.10">
    <property type="entry name" value="Multidrug efflux transporter AcrB transmembrane domain"/>
    <property type="match status" value="1"/>
</dbReference>
<dbReference type="InterPro" id="IPR033705">
    <property type="entry name" value="Anticodon_Ia_Val"/>
</dbReference>
<dbReference type="InterPro" id="IPR001036">
    <property type="entry name" value="Acrflvin-R"/>
</dbReference>
<dbReference type="Pfam" id="PF00873">
    <property type="entry name" value="ACR_tran"/>
    <property type="match status" value="2"/>
</dbReference>
<dbReference type="SUPFAM" id="SSF47323">
    <property type="entry name" value="Anticodon-binding domain of a subclass of class I aminoacyl-tRNA synthetases"/>
    <property type="match status" value="1"/>
</dbReference>
<dbReference type="PANTHER" id="PTHR11946:SF93">
    <property type="entry name" value="VALINE--TRNA LIGASE, CHLOROPLASTIC_MITOCHONDRIAL 2"/>
    <property type="match status" value="1"/>
</dbReference>
<dbReference type="InterPro" id="IPR002303">
    <property type="entry name" value="Valyl-tRNA_ligase"/>
</dbReference>
<accession>A0A7R9Q8P4</accession>
<comment type="similarity">
    <text evidence="1 12">Belongs to the class-I aminoacyl-tRNA synthetase family.</text>
</comment>
<dbReference type="GO" id="GO:0004832">
    <property type="term" value="F:valine-tRNA ligase activity"/>
    <property type="evidence" value="ECO:0007669"/>
    <property type="project" value="UniProtKB-EC"/>
</dbReference>
<dbReference type="Pfam" id="PF08264">
    <property type="entry name" value="Anticodon_1"/>
    <property type="match status" value="1"/>
</dbReference>
<feature type="domain" description="Methionyl/Valyl/Leucyl/Isoleucyl-tRNA synthetase anticodon-binding" evidence="16">
    <location>
        <begin position="1063"/>
        <end position="1212"/>
    </location>
</feature>
<dbReference type="InterPro" id="IPR001412">
    <property type="entry name" value="aa-tRNA-synth_I_CS"/>
</dbReference>
<feature type="coiled-coil region" evidence="13">
    <location>
        <begin position="259"/>
        <end position="293"/>
    </location>
</feature>
<keyword evidence="6 12" id="KW-0067">ATP-binding</keyword>
<dbReference type="Pfam" id="PF02321">
    <property type="entry name" value="OEP"/>
    <property type="match status" value="2"/>
</dbReference>
<dbReference type="AlphaFoldDB" id="A0A7R9Q8P4"/>
<evidence type="ECO:0000256" key="5">
    <source>
        <dbReference type="ARBA" id="ARBA00022801"/>
    </source>
</evidence>
<keyword evidence="3 12" id="KW-0436">Ligase</keyword>
<evidence type="ECO:0000256" key="9">
    <source>
        <dbReference type="ARBA" id="ARBA00024407"/>
    </source>
</evidence>
<dbReference type="CDD" id="cd07962">
    <property type="entry name" value="Anticodon_Ia_Val"/>
    <property type="match status" value="1"/>
</dbReference>
<name>A0A7R9Q8P4_9ACAR</name>
<dbReference type="InterPro" id="IPR003423">
    <property type="entry name" value="OMP_efflux"/>
</dbReference>
<evidence type="ECO:0000256" key="11">
    <source>
        <dbReference type="ARBA" id="ARBA00047552"/>
    </source>
</evidence>
<dbReference type="InterPro" id="IPR037118">
    <property type="entry name" value="Val-tRNA_synth_C_sf"/>
</dbReference>
<evidence type="ECO:0000256" key="7">
    <source>
        <dbReference type="ARBA" id="ARBA00022917"/>
    </source>
</evidence>
<evidence type="ECO:0000256" key="2">
    <source>
        <dbReference type="ARBA" id="ARBA00013169"/>
    </source>
</evidence>
<dbReference type="GO" id="GO:0006438">
    <property type="term" value="P:valyl-tRNA aminoacylation"/>
    <property type="evidence" value="ECO:0007669"/>
    <property type="project" value="InterPro"/>
</dbReference>
<dbReference type="FunFam" id="3.40.50.620:FF:000020">
    <property type="entry name" value="Valine--tRNA ligase, mitochondrial"/>
    <property type="match status" value="1"/>
</dbReference>
<comment type="catalytic activity">
    <reaction evidence="11">
        <text>tRNA(Val) + L-valine + ATP = L-valyl-tRNA(Val) + AMP + diphosphate</text>
        <dbReference type="Rhea" id="RHEA:10704"/>
        <dbReference type="Rhea" id="RHEA-COMP:9672"/>
        <dbReference type="Rhea" id="RHEA-COMP:9708"/>
        <dbReference type="ChEBI" id="CHEBI:30616"/>
        <dbReference type="ChEBI" id="CHEBI:33019"/>
        <dbReference type="ChEBI" id="CHEBI:57762"/>
        <dbReference type="ChEBI" id="CHEBI:78442"/>
        <dbReference type="ChEBI" id="CHEBI:78537"/>
        <dbReference type="ChEBI" id="CHEBI:456215"/>
        <dbReference type="EC" id="6.1.1.9"/>
    </reaction>
</comment>
<dbReference type="PROSITE" id="PS00178">
    <property type="entry name" value="AA_TRNA_LIGASE_I"/>
    <property type="match status" value="1"/>
</dbReference>
<evidence type="ECO:0000259" key="17">
    <source>
        <dbReference type="Pfam" id="PF10458"/>
    </source>
</evidence>
<dbReference type="GO" id="GO:0009446">
    <property type="term" value="P:putrescine biosynthetic process"/>
    <property type="evidence" value="ECO:0007669"/>
    <property type="project" value="InterPro"/>
</dbReference>
<protein>
    <recommendedName>
        <fullName evidence="9">Valine--tRNA ligase</fullName>
        <ecNumber evidence="2">6.1.1.9</ecNumber>
    </recommendedName>
    <alternativeName>
        <fullName evidence="10">Valyl-tRNA synthetase</fullName>
    </alternativeName>
</protein>
<keyword evidence="8 12" id="KW-0030">Aminoacyl-tRNA synthetase</keyword>
<evidence type="ECO:0000256" key="3">
    <source>
        <dbReference type="ARBA" id="ARBA00022598"/>
    </source>
</evidence>
<dbReference type="SUPFAM" id="SSF52374">
    <property type="entry name" value="Nucleotidylyl transferase"/>
    <property type="match status" value="1"/>
</dbReference>
<evidence type="ECO:0000256" key="13">
    <source>
        <dbReference type="SAM" id="Coils"/>
    </source>
</evidence>
<dbReference type="GO" id="GO:0005829">
    <property type="term" value="C:cytosol"/>
    <property type="evidence" value="ECO:0007669"/>
    <property type="project" value="TreeGrafter"/>
</dbReference>
<evidence type="ECO:0000256" key="1">
    <source>
        <dbReference type="ARBA" id="ARBA00005594"/>
    </source>
</evidence>
<evidence type="ECO:0000313" key="18">
    <source>
        <dbReference type="EMBL" id="CAD7636576.1"/>
    </source>
</evidence>
<sequence>MFAMVLAIGLLVDDAIVVVENVERVMQEEHAGPVEATEKSMKQISGALVGITSVLTAVFVPMAFFGGTTGHDPNQEPSNNIFARFFRWFNRSFEKVAEKYQGGVNLGLYKMLPSSFLPEEDQGVVMTLVQLPPSASLERTDKVITTMTDYFLNKEKAHVWLLKTNVLQVFVQMVKKIPLNIKSTLIKRKLVQWESRSVSVYYHLLYQAVLVPVANTQSVMVYWVVAQLKLADQTLKAQLDSYNLNKKRFDVGIDSEVPVRQAQISVETARNDVANYKTQIAQAQNLLNLLVGQSVPDNLLPTQRVTRITSNAAFASGLPSDLLNNRPDVKAAEYQLSAAGANIGAAKARLFPTISLTGTAELIVLASPQSQDKYYAEKIDDIFDFHVDYAKKIIQNGDNVMILTDQQLYPDYVKALGKQHVTIAPMQDIWMRDFSSANPNQPVLFRYTAAGQGGTKKAQAISDDVQADFKAYSQKAGLKFTQTQLLNDGGNWVEDGYGNVVLSTKFLADNHLTENQARAQLIRLTGAKHIAFIEADEQGGLEHADGVVSFIDQNTLVINTYPEDPDYAKQLKIDLKRGIPDIKIHEITTPYDAQNIATTYDPTEIEKKWYKTWEEKGYFQPSRKGDSFCIMIPPPNVTGSLHMGHGFNNAIMDALTRYNRMSGKNTLWQPGTDHAGIATQMVVERQLAAQDISRHDLGREKFIDKIWEWKEQSGGTITRQIRRLGSSVDWSRERFTMDDGLSNAVKEWLQQPVQKHYWVILLLQLLQMTNVMHTLLSALLHVKNWLHKLKLKVGVIIEPLLTDQWYVKIAPLAEPAIKAVKDGDIKFVPEQYSNMYMAWMNNIQDWCISRQLWWGHRIPAWYDAEGNIYVGCSEEEVREKNNIAADIELNQDEDVLDTWFSSGLWTFSTLGWTGDEAKDKENYFLNTFHPTDVLVTGFDIIFFWVARMIMMTMHFMKNEDGQKMSKSKGNVLDPLDLIDGVDLETLVQKRTTGLMNPKDAPKIEKSTRKEFPEGRDIKFDMKRVEGYRNFANKIWNATRFVMMNCEQQPIGQEIRQDLWELPEQWIVSRLQKAEAAVQQAFATYRLDLAAQAIYEFIWNEYCDWYVELTKPVLNDENVSAERKAEVRRVLLSVMEASLRLAHPIMPFLTEEIWQTLAPMIGIGGETIMLAPYPVPNPERINDQAEADMLGLQGLIGAVRNIRGEMGLGLIDPKAELARLQKDLDKVQKQHDQIASKLANEGFVAKAPAAVVEGEKVKLAEFVDQLAKIKANMEQIAAL</sequence>
<dbReference type="EC" id="6.1.1.9" evidence="2"/>
<evidence type="ECO:0000256" key="10">
    <source>
        <dbReference type="ARBA" id="ARBA00029936"/>
    </source>
</evidence>
<organism evidence="18">
    <name type="scientific">Oppiella nova</name>
    <dbReference type="NCBI Taxonomy" id="334625"/>
    <lineage>
        <taxon>Eukaryota</taxon>
        <taxon>Metazoa</taxon>
        <taxon>Ecdysozoa</taxon>
        <taxon>Arthropoda</taxon>
        <taxon>Chelicerata</taxon>
        <taxon>Arachnida</taxon>
        <taxon>Acari</taxon>
        <taxon>Acariformes</taxon>
        <taxon>Sarcoptiformes</taxon>
        <taxon>Oribatida</taxon>
        <taxon>Brachypylina</taxon>
        <taxon>Oppioidea</taxon>
        <taxon>Oppiidae</taxon>
        <taxon>Oppiella</taxon>
    </lineage>
</organism>
<dbReference type="GO" id="GO:0005524">
    <property type="term" value="F:ATP binding"/>
    <property type="evidence" value="ECO:0007669"/>
    <property type="project" value="UniProtKB-KW"/>
</dbReference>
<evidence type="ECO:0000256" key="8">
    <source>
        <dbReference type="ARBA" id="ARBA00023146"/>
    </source>
</evidence>
<dbReference type="Pfam" id="PF00133">
    <property type="entry name" value="tRNA-synt_1"/>
    <property type="match status" value="1"/>
</dbReference>
<dbReference type="InterPro" id="IPR014729">
    <property type="entry name" value="Rossmann-like_a/b/a_fold"/>
</dbReference>
<dbReference type="SUPFAM" id="SSF82866">
    <property type="entry name" value="Multidrug efflux transporter AcrB transmembrane domain"/>
    <property type="match status" value="1"/>
</dbReference>
<dbReference type="PANTHER" id="PTHR11946">
    <property type="entry name" value="VALYL-TRNA SYNTHETASES"/>
    <property type="match status" value="1"/>
</dbReference>
<dbReference type="GO" id="GO:0016020">
    <property type="term" value="C:membrane"/>
    <property type="evidence" value="ECO:0007669"/>
    <property type="project" value="InterPro"/>
</dbReference>
<keyword evidence="5" id="KW-0378">Hydrolase</keyword>
<dbReference type="SUPFAM" id="SSF56954">
    <property type="entry name" value="Outer membrane efflux proteins (OEP)"/>
    <property type="match status" value="1"/>
</dbReference>
<dbReference type="FunFam" id="1.10.287.380:FF:000001">
    <property type="entry name" value="Valine--tRNA ligase"/>
    <property type="match status" value="1"/>
</dbReference>
<keyword evidence="14" id="KW-0732">Signal</keyword>
<dbReference type="EMBL" id="OC914835">
    <property type="protein sequence ID" value="CAD7636576.1"/>
    <property type="molecule type" value="Genomic_DNA"/>
</dbReference>
<dbReference type="InterPro" id="IPR007466">
    <property type="entry name" value="Peptidyl-Arg-deiminase_porph"/>
</dbReference>
<keyword evidence="19" id="KW-1185">Reference proteome</keyword>
<dbReference type="InterPro" id="IPR013155">
    <property type="entry name" value="M/V/L/I-tRNA-synth_anticd-bd"/>
</dbReference>
<proteinExistence type="inferred from homology"/>
<dbReference type="OrthoDB" id="629407at2759"/>
<evidence type="ECO:0000256" key="14">
    <source>
        <dbReference type="SAM" id="SignalP"/>
    </source>
</evidence>
<dbReference type="Gene3D" id="1.10.730.10">
    <property type="entry name" value="Isoleucyl-tRNA Synthetase, Domain 1"/>
    <property type="match status" value="1"/>
</dbReference>
<gene>
    <name evidence="18" type="ORF">ONB1V03_LOCUS277</name>
</gene>
<dbReference type="EMBL" id="CAJPVJ010000010">
    <property type="protein sequence ID" value="CAG2157741.1"/>
    <property type="molecule type" value="Genomic_DNA"/>
</dbReference>
<feature type="signal peptide" evidence="14">
    <location>
        <begin position="1"/>
        <end position="15"/>
    </location>
</feature>
<evidence type="ECO:0000256" key="12">
    <source>
        <dbReference type="RuleBase" id="RU363035"/>
    </source>
</evidence>
<evidence type="ECO:0000313" key="19">
    <source>
        <dbReference type="Proteomes" id="UP000728032"/>
    </source>
</evidence>
<feature type="domain" description="Valyl-tRNA synthetase tRNA-binding arm" evidence="17">
    <location>
        <begin position="1214"/>
        <end position="1275"/>
    </location>
</feature>
<dbReference type="InterPro" id="IPR002300">
    <property type="entry name" value="aa-tRNA-synth_Ia"/>
</dbReference>
<dbReference type="CDD" id="cd00817">
    <property type="entry name" value="ValRS_core"/>
    <property type="match status" value="1"/>
</dbReference>
<evidence type="ECO:0000259" key="16">
    <source>
        <dbReference type="Pfam" id="PF08264"/>
    </source>
</evidence>
<dbReference type="SUPFAM" id="SSF55909">
    <property type="entry name" value="Pentein"/>
    <property type="match status" value="1"/>
</dbReference>
<evidence type="ECO:0000256" key="4">
    <source>
        <dbReference type="ARBA" id="ARBA00022741"/>
    </source>
</evidence>
<dbReference type="Gene3D" id="3.40.50.620">
    <property type="entry name" value="HUPs"/>
    <property type="match status" value="1"/>
</dbReference>
<feature type="chain" id="PRO_5035593104" description="Valine--tRNA ligase" evidence="14">
    <location>
        <begin position="16"/>
        <end position="1278"/>
    </location>
</feature>
<dbReference type="Pfam" id="PF10458">
    <property type="entry name" value="Val_tRNA-synt_C"/>
    <property type="match status" value="1"/>
</dbReference>
<feature type="domain" description="Aminoacyl-tRNA synthetase class Ia" evidence="15">
    <location>
        <begin position="608"/>
        <end position="981"/>
    </location>
</feature>
<dbReference type="Proteomes" id="UP000728032">
    <property type="component" value="Unassembled WGS sequence"/>
</dbReference>
<dbReference type="Gene3D" id="1.10.287.380">
    <property type="entry name" value="Valyl-tRNA synthetase, C-terminal domain"/>
    <property type="match status" value="1"/>
</dbReference>
<dbReference type="InterPro" id="IPR009080">
    <property type="entry name" value="tRNAsynth_Ia_anticodon-bd"/>
</dbReference>
<dbReference type="Gene3D" id="1.20.1600.10">
    <property type="entry name" value="Outer membrane efflux proteins (OEP)"/>
    <property type="match status" value="1"/>
</dbReference>
<keyword evidence="4 12" id="KW-0547">Nucleotide-binding</keyword>
<keyword evidence="13" id="KW-0175">Coiled coil</keyword>
<evidence type="ECO:0000256" key="6">
    <source>
        <dbReference type="ARBA" id="ARBA00022840"/>
    </source>
</evidence>
<dbReference type="Gene3D" id="3.30.70.1430">
    <property type="entry name" value="Multidrug efflux transporter AcrB pore domain"/>
    <property type="match status" value="1"/>
</dbReference>
<dbReference type="GO" id="GO:0015562">
    <property type="term" value="F:efflux transmembrane transporter activity"/>
    <property type="evidence" value="ECO:0007669"/>
    <property type="project" value="InterPro"/>
</dbReference>
<dbReference type="Pfam" id="PF04371">
    <property type="entry name" value="PAD_porph"/>
    <property type="match status" value="1"/>
</dbReference>
<evidence type="ECO:0000259" key="15">
    <source>
        <dbReference type="Pfam" id="PF00133"/>
    </source>
</evidence>
<dbReference type="SUPFAM" id="SSF82693">
    <property type="entry name" value="Multidrug efflux transporter AcrB pore domain, PN1, PN2, PC1 and PC2 subdomains"/>
    <property type="match status" value="1"/>
</dbReference>
<dbReference type="GO" id="GO:0004668">
    <property type="term" value="F:protein-arginine deiminase activity"/>
    <property type="evidence" value="ECO:0007669"/>
    <property type="project" value="InterPro"/>
</dbReference>
<reference evidence="18" key="1">
    <citation type="submission" date="2020-11" db="EMBL/GenBank/DDBJ databases">
        <authorList>
            <person name="Tran Van P."/>
        </authorList>
    </citation>
    <scope>NUCLEOTIDE SEQUENCE</scope>
</reference>
<dbReference type="InterPro" id="IPR019499">
    <property type="entry name" value="Val-tRNA_synth_tRNA-bd"/>
</dbReference>
<keyword evidence="7 12" id="KW-0648">Protein biosynthesis</keyword>